<evidence type="ECO:0000313" key="4">
    <source>
        <dbReference type="Proteomes" id="UP000595046"/>
    </source>
</evidence>
<keyword evidence="1" id="KW-0175">Coiled coil</keyword>
<organism evidence="3 4">
    <name type="scientific">Streptomyces bathyalis</name>
    <dbReference type="NCBI Taxonomy" id="2710756"/>
    <lineage>
        <taxon>Bacteria</taxon>
        <taxon>Bacillati</taxon>
        <taxon>Actinomycetota</taxon>
        <taxon>Actinomycetes</taxon>
        <taxon>Kitasatosporales</taxon>
        <taxon>Streptomycetaceae</taxon>
        <taxon>Streptomyces</taxon>
    </lineage>
</organism>
<dbReference type="Proteomes" id="UP000595046">
    <property type="component" value="Chromosome"/>
</dbReference>
<dbReference type="SUPFAM" id="SSF140453">
    <property type="entry name" value="EsxAB dimer-like"/>
    <property type="match status" value="1"/>
</dbReference>
<evidence type="ECO:0000259" key="2">
    <source>
        <dbReference type="Pfam" id="PF21725"/>
    </source>
</evidence>
<dbReference type="Pfam" id="PF21725">
    <property type="entry name" value="T7SS_signal"/>
    <property type="match status" value="1"/>
</dbReference>
<keyword evidence="4" id="KW-1185">Reference proteome</keyword>
<dbReference type="KEGG" id="sbat:G4Z16_09535"/>
<dbReference type="InterPro" id="IPR049082">
    <property type="entry name" value="T7SS_signal"/>
</dbReference>
<dbReference type="Gene3D" id="1.10.287.1060">
    <property type="entry name" value="ESAT-6-like"/>
    <property type="match status" value="1"/>
</dbReference>
<dbReference type="AlphaFoldDB" id="A0A7T1T572"/>
<dbReference type="EMBL" id="CP048882">
    <property type="protein sequence ID" value="QPP06600.1"/>
    <property type="molecule type" value="Genomic_DNA"/>
</dbReference>
<evidence type="ECO:0000256" key="1">
    <source>
        <dbReference type="SAM" id="Coils"/>
    </source>
</evidence>
<protein>
    <recommendedName>
        <fullName evidence="2">Putative T7SS secretion signal domain-containing protein</fullName>
    </recommendedName>
</protein>
<gene>
    <name evidence="3" type="ORF">G4Z16_09535</name>
</gene>
<dbReference type="RefSeq" id="WP_197350429.1">
    <property type="nucleotide sequence ID" value="NZ_CP048882.1"/>
</dbReference>
<name>A0A7T1T572_9ACTN</name>
<feature type="coiled-coil region" evidence="1">
    <location>
        <begin position="100"/>
        <end position="191"/>
    </location>
</feature>
<proteinExistence type="predicted"/>
<evidence type="ECO:0000313" key="3">
    <source>
        <dbReference type="EMBL" id="QPP06600.1"/>
    </source>
</evidence>
<dbReference type="InterPro" id="IPR036689">
    <property type="entry name" value="ESAT-6-like_sf"/>
</dbReference>
<sequence length="398" mass="41906">MSYRSIFILGDDAWPGLGFNPAKGNLEAIDDLASDVKAVSTELDELDELLTSIGKKDGAWKGEAADRFSKKLGELPKYLKQGTDSMGDCAKALRSWHGQLSAFQRSAQNLESEAVTARREADRLTHAYNTENDRLRALGPMPADEADRLNKKLDRQRAEVDQAQNKLEKLIREAEEIYGRWNDRAQEAEAAIIKASENHPPDFGLWERISDGLKEVARDAGDWLAENADLLSTISSGLGAAALACQIIPGVGTAVGAVLGAAAGAFALGAMAGHAVQGMRGQKGGWAKMGLDALSVIPAGKGAVALVKGAKQAEQGAEAAAGAAKAAQATTRMGAAKDAVNSGLREPLSQKYLLGPAEKAVAGAFGKTVTNPEALNHASQLTVKSASFGYGAWNQATR</sequence>
<accession>A0A7T1T572</accession>
<feature type="domain" description="Putative T7SS secretion signal" evidence="2">
    <location>
        <begin position="23"/>
        <end position="200"/>
    </location>
</feature>
<reference evidence="4" key="1">
    <citation type="submission" date="2020-02" db="EMBL/GenBank/DDBJ databases">
        <title>Streptomyces sp. ASO4wet.</title>
        <authorList>
            <person name="Risdian C."/>
            <person name="Landwehr W."/>
            <person name="Schupp P."/>
            <person name="Wink J."/>
        </authorList>
    </citation>
    <scope>NUCLEOTIDE SEQUENCE [LARGE SCALE GENOMIC DNA]</scope>
    <source>
        <strain evidence="4">ASO4wet</strain>
    </source>
</reference>